<gene>
    <name evidence="2" type="ORF">DVH24_031430</name>
</gene>
<reference evidence="2 3" key="1">
    <citation type="submission" date="2018-10" db="EMBL/GenBank/DDBJ databases">
        <title>A high-quality apple genome assembly.</title>
        <authorList>
            <person name="Hu J."/>
        </authorList>
    </citation>
    <scope>NUCLEOTIDE SEQUENCE [LARGE SCALE GENOMIC DNA]</scope>
    <source>
        <strain evidence="3">cv. HFTH1</strain>
        <tissue evidence="2">Young leaf</tissue>
    </source>
</reference>
<organism evidence="2 3">
    <name type="scientific">Malus domestica</name>
    <name type="common">Apple</name>
    <name type="synonym">Pyrus malus</name>
    <dbReference type="NCBI Taxonomy" id="3750"/>
    <lineage>
        <taxon>Eukaryota</taxon>
        <taxon>Viridiplantae</taxon>
        <taxon>Streptophyta</taxon>
        <taxon>Embryophyta</taxon>
        <taxon>Tracheophyta</taxon>
        <taxon>Spermatophyta</taxon>
        <taxon>Magnoliopsida</taxon>
        <taxon>eudicotyledons</taxon>
        <taxon>Gunneridae</taxon>
        <taxon>Pentapetalae</taxon>
        <taxon>rosids</taxon>
        <taxon>fabids</taxon>
        <taxon>Rosales</taxon>
        <taxon>Rosaceae</taxon>
        <taxon>Amygdaloideae</taxon>
        <taxon>Maleae</taxon>
        <taxon>Malus</taxon>
    </lineage>
</organism>
<dbReference type="EMBL" id="RDQH01000343">
    <property type="protein sequence ID" value="RXH69097.1"/>
    <property type="molecule type" value="Genomic_DNA"/>
</dbReference>
<dbReference type="GO" id="GO:0004523">
    <property type="term" value="F:RNA-DNA hybrid ribonuclease activity"/>
    <property type="evidence" value="ECO:0007669"/>
    <property type="project" value="InterPro"/>
</dbReference>
<feature type="domain" description="RNase H type-1" evidence="1">
    <location>
        <begin position="121"/>
        <end position="185"/>
    </location>
</feature>
<accession>A0A498HI81</accession>
<dbReference type="PANTHER" id="PTHR47723">
    <property type="entry name" value="OS05G0353850 PROTEIN"/>
    <property type="match status" value="1"/>
</dbReference>
<proteinExistence type="predicted"/>
<dbReference type="CDD" id="cd06222">
    <property type="entry name" value="RNase_H_like"/>
    <property type="match status" value="1"/>
</dbReference>
<keyword evidence="3" id="KW-1185">Reference proteome</keyword>
<dbReference type="InterPro" id="IPR053151">
    <property type="entry name" value="RNase_H-like"/>
</dbReference>
<evidence type="ECO:0000313" key="2">
    <source>
        <dbReference type="EMBL" id="RXH69097.1"/>
    </source>
</evidence>
<name>A0A498HI81_MALDO</name>
<protein>
    <recommendedName>
        <fullName evidence="1">RNase H type-1 domain-containing protein</fullName>
    </recommendedName>
</protein>
<comment type="caution">
    <text evidence="2">The sequence shown here is derived from an EMBL/GenBank/DDBJ whole genome shotgun (WGS) entry which is preliminary data.</text>
</comment>
<dbReference type="InterPro" id="IPR044730">
    <property type="entry name" value="RNase_H-like_dom_plant"/>
</dbReference>
<dbReference type="InterPro" id="IPR002156">
    <property type="entry name" value="RNaseH_domain"/>
</dbReference>
<dbReference type="AlphaFoldDB" id="A0A498HI81"/>
<evidence type="ECO:0000259" key="1">
    <source>
        <dbReference type="Pfam" id="PF13456"/>
    </source>
</evidence>
<dbReference type="PANTHER" id="PTHR47723:SF23">
    <property type="entry name" value="REVERSE TRANSCRIPTASE-LIKE PROTEIN"/>
    <property type="match status" value="1"/>
</dbReference>
<dbReference type="GO" id="GO:0003676">
    <property type="term" value="F:nucleic acid binding"/>
    <property type="evidence" value="ECO:0007669"/>
    <property type="project" value="InterPro"/>
</dbReference>
<dbReference type="Pfam" id="PF13456">
    <property type="entry name" value="RVT_3"/>
    <property type="match status" value="1"/>
</dbReference>
<dbReference type="Gene3D" id="3.30.420.10">
    <property type="entry name" value="Ribonuclease H-like superfamily/Ribonuclease H"/>
    <property type="match status" value="1"/>
</dbReference>
<dbReference type="InterPro" id="IPR036397">
    <property type="entry name" value="RNaseH_sf"/>
</dbReference>
<dbReference type="InterPro" id="IPR012337">
    <property type="entry name" value="RNaseH-like_sf"/>
</dbReference>
<dbReference type="Proteomes" id="UP000290289">
    <property type="component" value="Chromosome 17"/>
</dbReference>
<sequence length="250" mass="28736">MLVCFCVTEKNIYETTQKIPRSVFVGNGRNILFWTHNWIFPFPLFRLIQEDQLSSIDWNLKVCHFIFSNCWNKTLLLNYVSIDIANKVCSIPLPIWKERTQVVFRSVKAVPNRLIKLDGIPQVGFIIRNEDGNPIVVGARCLGEHSISVVETLALRDALWMTRSRGFEKFCVQGDSKLVIDSILGSCKVPWRLNYKQEVISTQTKEANHLCEPQKISRATLPETANTKENVMVLETPKPVRVLELYARTQ</sequence>
<evidence type="ECO:0000313" key="3">
    <source>
        <dbReference type="Proteomes" id="UP000290289"/>
    </source>
</evidence>
<dbReference type="SUPFAM" id="SSF53098">
    <property type="entry name" value="Ribonuclease H-like"/>
    <property type="match status" value="1"/>
</dbReference>